<keyword evidence="3" id="KW-1185">Reference proteome</keyword>
<comment type="caution">
    <text evidence="2">The sequence shown here is derived from an EMBL/GenBank/DDBJ whole genome shotgun (WGS) entry which is preliminary data.</text>
</comment>
<reference evidence="2 3" key="1">
    <citation type="submission" date="2023-02" db="EMBL/GenBank/DDBJ databases">
        <title>LHISI_Scaffold_Assembly.</title>
        <authorList>
            <person name="Stuart O.P."/>
            <person name="Cleave R."/>
            <person name="Magrath M.J.L."/>
            <person name="Mikheyev A.S."/>
        </authorList>
    </citation>
    <scope>NUCLEOTIDE SEQUENCE [LARGE SCALE GENOMIC DNA]</scope>
    <source>
        <strain evidence="2">Daus_M_001</strain>
        <tissue evidence="2">Leg muscle</tissue>
    </source>
</reference>
<evidence type="ECO:0000313" key="2">
    <source>
        <dbReference type="EMBL" id="KAJ8898141.1"/>
    </source>
</evidence>
<dbReference type="Proteomes" id="UP001159363">
    <property type="component" value="Chromosome 1"/>
</dbReference>
<keyword evidence="1" id="KW-0175">Coiled coil</keyword>
<dbReference type="InterPro" id="IPR052615">
    <property type="entry name" value="FGFRL"/>
</dbReference>
<feature type="coiled-coil region" evidence="1">
    <location>
        <begin position="170"/>
        <end position="197"/>
    </location>
</feature>
<gene>
    <name evidence="2" type="ORF">PR048_003501</name>
</gene>
<dbReference type="PANTHER" id="PTHR19890:SF10">
    <property type="entry name" value="FIBROBLAST GROWTH FACTOR RECEPTOR-LIKE 1"/>
    <property type="match status" value="1"/>
</dbReference>
<sequence length="330" mass="37048">MGETVTDIVRPEEKAKPVVPIQESVIISDVRTEDVVEQFTEAVTKHKAKPVVPVQDSVSVTEVTVEDTTTTFRRGLKTQKAVKTTSTQESVIVSEVMPETVVKEFEDKVDSKTAKRIVSTQESVTISEAQTETTVKELDEKKPKLRKAKVEKKPALEETAKVTEVKPELMKEREEVITKVEEILEKEEKKVAKEVTELMKFVHAKEFGPGESPLRELAKVGYLVRRGVTVNEVMTLYEADRFPSLRTPEAQSAMVHVVEREGHTSLITQVLAEETTTDEAAVAATVGFRAFMRMIELKHANIEEVITHFAPEDFKPHAWETADITEVSIH</sequence>
<accession>A0ABQ9IN85</accession>
<dbReference type="EMBL" id="JARBHB010000001">
    <property type="protein sequence ID" value="KAJ8898141.1"/>
    <property type="molecule type" value="Genomic_DNA"/>
</dbReference>
<organism evidence="2 3">
    <name type="scientific">Dryococelus australis</name>
    <dbReference type="NCBI Taxonomy" id="614101"/>
    <lineage>
        <taxon>Eukaryota</taxon>
        <taxon>Metazoa</taxon>
        <taxon>Ecdysozoa</taxon>
        <taxon>Arthropoda</taxon>
        <taxon>Hexapoda</taxon>
        <taxon>Insecta</taxon>
        <taxon>Pterygota</taxon>
        <taxon>Neoptera</taxon>
        <taxon>Polyneoptera</taxon>
        <taxon>Phasmatodea</taxon>
        <taxon>Verophasmatodea</taxon>
        <taxon>Anareolatae</taxon>
        <taxon>Phasmatidae</taxon>
        <taxon>Eurycanthinae</taxon>
        <taxon>Dryococelus</taxon>
    </lineage>
</organism>
<proteinExistence type="predicted"/>
<evidence type="ECO:0000313" key="3">
    <source>
        <dbReference type="Proteomes" id="UP001159363"/>
    </source>
</evidence>
<name>A0ABQ9IN85_9NEOP</name>
<protein>
    <submittedName>
        <fullName evidence="2">Uncharacterized protein</fullName>
    </submittedName>
</protein>
<dbReference type="PANTHER" id="PTHR19890">
    <property type="entry name" value="FIBROBLAST GROWTH FACTOR RECEPTOR"/>
    <property type="match status" value="1"/>
</dbReference>
<evidence type="ECO:0000256" key="1">
    <source>
        <dbReference type="SAM" id="Coils"/>
    </source>
</evidence>